<feature type="compositionally biased region" description="Polar residues" evidence="1">
    <location>
        <begin position="1217"/>
        <end position="1242"/>
    </location>
</feature>
<feature type="region of interest" description="Disordered" evidence="1">
    <location>
        <begin position="1"/>
        <end position="141"/>
    </location>
</feature>
<feature type="region of interest" description="Disordered" evidence="1">
    <location>
        <begin position="482"/>
        <end position="505"/>
    </location>
</feature>
<feature type="compositionally biased region" description="Basic and acidic residues" evidence="1">
    <location>
        <begin position="183"/>
        <end position="194"/>
    </location>
</feature>
<reference evidence="2" key="1">
    <citation type="submission" date="2020-11" db="EMBL/GenBank/DDBJ databases">
        <authorList>
            <person name="Tran Van P."/>
        </authorList>
    </citation>
    <scope>NUCLEOTIDE SEQUENCE</scope>
</reference>
<evidence type="ECO:0000256" key="1">
    <source>
        <dbReference type="SAM" id="MobiDB-lite"/>
    </source>
</evidence>
<proteinExistence type="predicted"/>
<feature type="region of interest" description="Disordered" evidence="1">
    <location>
        <begin position="1217"/>
        <end position="1245"/>
    </location>
</feature>
<dbReference type="EMBL" id="OB795541">
    <property type="protein sequence ID" value="CAD7432381.1"/>
    <property type="molecule type" value="Genomic_DNA"/>
</dbReference>
<accession>A0A7R9HS58</accession>
<feature type="compositionally biased region" description="Polar residues" evidence="1">
    <location>
        <begin position="484"/>
        <end position="498"/>
    </location>
</feature>
<feature type="compositionally biased region" description="Low complexity" evidence="1">
    <location>
        <begin position="20"/>
        <end position="40"/>
    </location>
</feature>
<organism evidence="2">
    <name type="scientific">Timema monikensis</name>
    <dbReference type="NCBI Taxonomy" id="170555"/>
    <lineage>
        <taxon>Eukaryota</taxon>
        <taxon>Metazoa</taxon>
        <taxon>Ecdysozoa</taxon>
        <taxon>Arthropoda</taxon>
        <taxon>Hexapoda</taxon>
        <taxon>Insecta</taxon>
        <taxon>Pterygota</taxon>
        <taxon>Neoptera</taxon>
        <taxon>Polyneoptera</taxon>
        <taxon>Phasmatodea</taxon>
        <taxon>Timematodea</taxon>
        <taxon>Timematoidea</taxon>
        <taxon>Timematidae</taxon>
        <taxon>Timema</taxon>
    </lineage>
</organism>
<sequence length="1390" mass="152868">MGAGTKTRGKVINYKKRHSVSSSANSSGRSGLRSGGSLPSKTERALNKTEYSQPNKPKAKTNKNNVCTLSDFSSDDDQPLSKKLKPVERNQQRHTRKVIKRIVQGAKKMRSRMMTRSCLTEKETKQPSPPINRISSRPTRKTKEAAALYMELLGKKLTNPEAEVDEDSLSIDSFPELPNARQNDNKEENRELKAEDKIKMVNIVAMQESVSLKQKDTSENVKESDNVNQNEEVLEDKSNTILLLRRRQMLRRVSRLSNCSETERKTLQSHSFSSSPPQRPLCRSKVQDSTSSCSDKFSDSDEEPLGKIALKTKKPTYKDLKAHRKVNMSTEQIEKWLSESFADESDEEECLSCSKPKCICSQTALDEELAHLSQYAMEKLSLGNSSECEGLDENKKKLDKSVVGTPFYLKEGGLSCTPEKIATFCLDDFKQKLVQEKTTAEPEQPSTLKEEISFGEIAPRTSPSTFINKDIYIVKDIIGPGKGQANNNTHNKDSSSSLEKNDKAHVTSQEEFGTNEVFYTSNPNCKQPVTLLQLPLSSSKTNCLQSSTTFCDTVKNTKVKPFQIISLPNQQTTNSTFDETATPTSKDIGDSLVEHAAKTPSMILPPQYTPTSVNWDFVESSPSKKLISSGQFDTELLTSKPTKEKSVTPSTQCNTIPVAHETNQSVFEISNVASSHCTNSATQQPLKSLSDQSVSKALENISGSTTKHFEQSSIPLVHYSTSSQVQHPNSERLSLLPLVYTSSGAQQPMICTSGDSTVPHLMYTISASEQTSTPQICYTSSSYSTPVCTMVPPLVYTSSFTQQDTKCTPDQSTILPLQYTNSSSQQAITFNVGQPISSTTPQIANSTVQQIPTSLAQQVITSSLQHPIVSSVETPHSTSITPSVNSSLQQLITSSPQQTKILMVQQPITSVKQISSIHQPILSSIPNQNISSVQQPVSSSFQHAVNVPFQQVISSSQLTQPVSASLQQTSRTALHQAIALPLQQPLSHMFQQSVNSSFQQSGGFILQQTGATPLQQTVGSPFQQSISLQLQQQTLGIPCHQTVTVPLQQLTFVPIKSVNLQLQQQIGNIPLQSISSSHPQTITAYGAQSLPLQKPINNLTVQHHTPGIQQHSQSIHLPLQQPATNLQVQQASGNILLQQTSATSFSFQQQTITPQQQSNDASIQHQSPNILQSSNSLQQSLPHMQENIIQSTDTQQPNSLQHSSSSVQQSNLFTQLETSVAQPSHKQSQTLIQQPTSLQEPMSNQQLSLLQQSVASFEEQAPLQQSITSFQPQTSLLHSENSFQQSNAITQQIPFQHSATLVQQPIPLQPLAPAQELTYIQQSTPVQESSSSQELVPIKQSACLEQPTSTQHSTLIQQLTPIQVPSSPQELVPIEQSASISILYATTIFT</sequence>
<protein>
    <submittedName>
        <fullName evidence="2">Uncharacterized protein</fullName>
    </submittedName>
</protein>
<feature type="region of interest" description="Disordered" evidence="1">
    <location>
        <begin position="258"/>
        <end position="302"/>
    </location>
</feature>
<feature type="region of interest" description="Disordered" evidence="1">
    <location>
        <begin position="159"/>
        <end position="194"/>
    </location>
</feature>
<gene>
    <name evidence="2" type="ORF">TMSB3V08_LOCUS9090</name>
</gene>
<evidence type="ECO:0000313" key="2">
    <source>
        <dbReference type="EMBL" id="CAD7432381.1"/>
    </source>
</evidence>
<name>A0A7R9HS58_9NEOP</name>
<feature type="compositionally biased region" description="Basic residues" evidence="1">
    <location>
        <begin position="7"/>
        <end position="19"/>
    </location>
</feature>